<dbReference type="AlphaFoldDB" id="A0A073CEH3"/>
<dbReference type="PROSITE" id="PS00455">
    <property type="entry name" value="AMP_BINDING"/>
    <property type="match status" value="1"/>
</dbReference>
<evidence type="ECO:0000259" key="1">
    <source>
        <dbReference type="Pfam" id="PF00501"/>
    </source>
</evidence>
<keyword evidence="3" id="KW-1185">Reference proteome</keyword>
<dbReference type="PATRIC" id="fig|388467.6.peg.1644"/>
<dbReference type="EMBL" id="CM002803">
    <property type="protein sequence ID" value="KEI66709.1"/>
    <property type="molecule type" value="Genomic_DNA"/>
</dbReference>
<dbReference type="InterPro" id="IPR000873">
    <property type="entry name" value="AMP-dep_synth/lig_dom"/>
</dbReference>
<feature type="domain" description="AMP-dependent synthetase/ligase" evidence="1">
    <location>
        <begin position="36"/>
        <end position="463"/>
    </location>
</feature>
<dbReference type="STRING" id="388467.A19Y_1701"/>
<evidence type="ECO:0000313" key="2">
    <source>
        <dbReference type="EMBL" id="KEI66709.1"/>
    </source>
</evidence>
<dbReference type="Gene3D" id="3.40.50.12780">
    <property type="entry name" value="N-terminal domain of ligase-like"/>
    <property type="match status" value="1"/>
</dbReference>
<dbReference type="RefSeq" id="WP_042153603.1">
    <property type="nucleotide sequence ID" value="NZ_CM002803.1"/>
</dbReference>
<dbReference type="PANTHER" id="PTHR43813:SF1">
    <property type="entry name" value="ACYL-ACTIVATING ENZYME 16, CHLOROPLASTIC-RELATED"/>
    <property type="match status" value="1"/>
</dbReference>
<dbReference type="GO" id="GO:0008922">
    <property type="term" value="F:long-chain fatty acid [acyl-carrier-protein] ligase activity"/>
    <property type="evidence" value="ECO:0007669"/>
    <property type="project" value="TreeGrafter"/>
</dbReference>
<dbReference type="Pfam" id="PF00501">
    <property type="entry name" value="AMP-binding"/>
    <property type="match status" value="1"/>
</dbReference>
<dbReference type="GO" id="GO:0004467">
    <property type="term" value="F:long-chain fatty acid-CoA ligase activity"/>
    <property type="evidence" value="ECO:0007669"/>
    <property type="project" value="UniProtKB-EC"/>
</dbReference>
<dbReference type="PANTHER" id="PTHR43813">
    <property type="entry name" value="ACYL-ACTIVATING ENZYME 16, CHLOROPLASTIC-RELATED"/>
    <property type="match status" value="1"/>
</dbReference>
<dbReference type="eggNOG" id="COG1022">
    <property type="taxonomic scope" value="Bacteria"/>
</dbReference>
<proteinExistence type="predicted"/>
<dbReference type="EC" id="6.2.1.3" evidence="2"/>
<organism evidence="2 3">
    <name type="scientific">Planktothrix agardhii (strain NIVA-CYA 126/8)</name>
    <dbReference type="NCBI Taxonomy" id="388467"/>
    <lineage>
        <taxon>Bacteria</taxon>
        <taxon>Bacillati</taxon>
        <taxon>Cyanobacteriota</taxon>
        <taxon>Cyanophyceae</taxon>
        <taxon>Oscillatoriophycideae</taxon>
        <taxon>Oscillatoriales</taxon>
        <taxon>Microcoleaceae</taxon>
        <taxon>Planktothrix</taxon>
    </lineage>
</organism>
<protein>
    <submittedName>
        <fullName evidence="2">FadD</fullName>
        <ecNumber evidence="2">6.2.1.3</ecNumber>
    </submittedName>
</protein>
<sequence length="650" mass="73456">MIHSTHWRSLYSSVQSVPEIWPILDQNVGQIIALDDPHGKPEFRLSYSQLWEKIQEFATGLQNLGIESTTNSLPPRIALFSDDSPRWIIADQGILTAGAADVVRGATADPLELAYILKDSGSTALVVENFSLLKKLRSQIEDLPIQFVILLSDETPNSRDLPTIPVLNFNQLIETGKKTSLKPSKSHQNTLATLLYTSGTTGQPKGVMLTHKNLLHQINAIPDVIQPEPGEIFLSILPTWHTFGRTGQYFCLFQGCTVVYTNIRYFKQDLKQFKPHYMISVPRIWEAIHESAQKQFREQSEQKQKIVDLCFSLSEKYIFARRIAQGLTLDLKPASGSEKLLAQLKTWVYTPFQIIGDRLVYQKVREATGGQLKFAISGGGSLAMYLENFYEIVGINLLVGYGLTETAPVLSARREWHNLRGSSGKPIPETELCIVDPETRQILPYYQKGLVLARGPQVMTGYFENPQATAKAINAEGWFDTGDLGWLSPQNDLVLTGRAKDTIVLTNGENIEPQAIEDACLRSLYIDQIMLVGQDQKNLGALIVPNLDTLKQWAIRQNLTLKLPEETVTQTQEITLESPIIQNLFREELNREVKNRPSYRIDDRIGQFQLLAEPFSIENGMLTQTLKVKRPVVMEHYRDMINKMYETVTR</sequence>
<name>A0A073CEH3_PLAA1</name>
<dbReference type="GO" id="GO:0030497">
    <property type="term" value="P:fatty acid elongation"/>
    <property type="evidence" value="ECO:0007669"/>
    <property type="project" value="TreeGrafter"/>
</dbReference>
<gene>
    <name evidence="2" type="primary">fadD</name>
    <name evidence="2" type="ORF">A19Y_1701</name>
</gene>
<dbReference type="HOGENOM" id="CLU_000022_45_5_3"/>
<dbReference type="InterPro" id="IPR042099">
    <property type="entry name" value="ANL_N_sf"/>
</dbReference>
<dbReference type="InterPro" id="IPR020845">
    <property type="entry name" value="AMP-binding_CS"/>
</dbReference>
<dbReference type="Pfam" id="PF23562">
    <property type="entry name" value="AMP-binding_C_3"/>
    <property type="match status" value="1"/>
</dbReference>
<evidence type="ECO:0000313" key="3">
    <source>
        <dbReference type="Proteomes" id="UP000027395"/>
    </source>
</evidence>
<dbReference type="InterPro" id="IPR052987">
    <property type="entry name" value="Chloroplast_AMP-bd_Enzymes"/>
</dbReference>
<accession>A0A073CEH3</accession>
<dbReference type="SUPFAM" id="SSF56801">
    <property type="entry name" value="Acetyl-CoA synthetase-like"/>
    <property type="match status" value="1"/>
</dbReference>
<keyword evidence="2" id="KW-0436">Ligase</keyword>
<reference evidence="2 3" key="1">
    <citation type="journal article" date="2014" name="Appl. Environ. Microbiol.">
        <title>Elucidation of insertion elements encoded on plasmids and in vitro construction of shuttle vectors from the toxic cyanobacterium Planktothrix.</title>
        <authorList>
            <person name="Christiansen G."/>
            <person name="Goesmann A."/>
            <person name="Kurmayer R."/>
        </authorList>
    </citation>
    <scope>NUCLEOTIDE SEQUENCE [LARGE SCALE GENOMIC DNA]</scope>
    <source>
        <strain evidence="2 3">NIVA-CYA 126/8</strain>
    </source>
</reference>
<dbReference type="Proteomes" id="UP000027395">
    <property type="component" value="Chromosome"/>
</dbReference>